<evidence type="ECO:0000313" key="1">
    <source>
        <dbReference type="EMBL" id="MBX61840.1"/>
    </source>
</evidence>
<dbReference type="AlphaFoldDB" id="A0A2P2Q4D3"/>
<sequence length="23" mass="2918">MRSLFFVHTFNPTDFHVRRRIKI</sequence>
<protein>
    <submittedName>
        <fullName evidence="1">Uncharacterized protein</fullName>
    </submittedName>
</protein>
<organism evidence="1">
    <name type="scientific">Rhizophora mucronata</name>
    <name type="common">Asiatic mangrove</name>
    <dbReference type="NCBI Taxonomy" id="61149"/>
    <lineage>
        <taxon>Eukaryota</taxon>
        <taxon>Viridiplantae</taxon>
        <taxon>Streptophyta</taxon>
        <taxon>Embryophyta</taxon>
        <taxon>Tracheophyta</taxon>
        <taxon>Spermatophyta</taxon>
        <taxon>Magnoliopsida</taxon>
        <taxon>eudicotyledons</taxon>
        <taxon>Gunneridae</taxon>
        <taxon>Pentapetalae</taxon>
        <taxon>rosids</taxon>
        <taxon>fabids</taxon>
        <taxon>Malpighiales</taxon>
        <taxon>Rhizophoraceae</taxon>
        <taxon>Rhizophora</taxon>
    </lineage>
</organism>
<reference evidence="1" key="1">
    <citation type="submission" date="2018-02" db="EMBL/GenBank/DDBJ databases">
        <title>Rhizophora mucronata_Transcriptome.</title>
        <authorList>
            <person name="Meera S.P."/>
            <person name="Sreeshan A."/>
            <person name="Augustine A."/>
        </authorList>
    </citation>
    <scope>NUCLEOTIDE SEQUENCE</scope>
    <source>
        <tissue evidence="1">Leaf</tissue>
    </source>
</reference>
<proteinExistence type="predicted"/>
<name>A0A2P2Q4D3_RHIMU</name>
<dbReference type="EMBL" id="GGEC01081356">
    <property type="protein sequence ID" value="MBX61840.1"/>
    <property type="molecule type" value="Transcribed_RNA"/>
</dbReference>
<accession>A0A2P2Q4D3</accession>